<protein>
    <submittedName>
        <fullName evidence="2">YukJ family protein</fullName>
    </submittedName>
</protein>
<feature type="chain" id="PRO_5046486816" evidence="1">
    <location>
        <begin position="23"/>
        <end position="407"/>
    </location>
</feature>
<name>A0ABY6BP81_9GAMM</name>
<dbReference type="Proteomes" id="UP001064632">
    <property type="component" value="Chromosome"/>
</dbReference>
<dbReference type="RefSeq" id="WP_261697161.1">
    <property type="nucleotide sequence ID" value="NZ_CP104694.1"/>
</dbReference>
<gene>
    <name evidence="2" type="ORF">N4264_11425</name>
</gene>
<evidence type="ECO:0000256" key="1">
    <source>
        <dbReference type="SAM" id="SignalP"/>
    </source>
</evidence>
<feature type="signal peptide" evidence="1">
    <location>
        <begin position="1"/>
        <end position="22"/>
    </location>
</feature>
<sequence length="407" mass="44312">MKIVIRALLTAAILATATPVFAQLARYGYVVGTLQPEKSFLEKLDEPGKGKYLHYHIFVKTDAGEEYRVVIDVNDVSPTKPLIYRLASLNNQTEAELASNFGPVFSATSGYHEISNKAAGLNQTDAGKQAAGALDYIRHPGLLKAMRNLPWQNMYATTTADPLQWALPQLDALFKPASGSIVLPVTTKVYVFGEPFSTGKGMHVVHQNQADTIAGFARNNATFQDGAVIIERRTYLGSWRTSRQVLMTKFAAQTDFSAEADDLSRPAPAGHTLAPATQTHTLGLICGDYMTYGPFNASEVEVSTSGTTAAPYGPDSAPKIEVRVKNGAFNDPSDMGDVTVIDETTKPSPLSRAFVRAYYPTWIFHWWTGGRPIPINIRGSYYVRVKATDPGSYCDSASGTTLKISTR</sequence>
<organism evidence="2 3">
    <name type="scientific">Tahibacter amnicola</name>
    <dbReference type="NCBI Taxonomy" id="2976241"/>
    <lineage>
        <taxon>Bacteria</taxon>
        <taxon>Pseudomonadati</taxon>
        <taxon>Pseudomonadota</taxon>
        <taxon>Gammaproteobacteria</taxon>
        <taxon>Lysobacterales</taxon>
        <taxon>Rhodanobacteraceae</taxon>
        <taxon>Tahibacter</taxon>
    </lineage>
</organism>
<evidence type="ECO:0000313" key="3">
    <source>
        <dbReference type="Proteomes" id="UP001064632"/>
    </source>
</evidence>
<dbReference type="Pfam" id="PF10042">
    <property type="entry name" value="DUF2278"/>
    <property type="match status" value="1"/>
</dbReference>
<evidence type="ECO:0000313" key="2">
    <source>
        <dbReference type="EMBL" id="UXI70210.1"/>
    </source>
</evidence>
<keyword evidence="1" id="KW-0732">Signal</keyword>
<reference evidence="2" key="1">
    <citation type="submission" date="2022-09" db="EMBL/GenBank/DDBJ databases">
        <title>Tahibacter sp. nov., isolated from a fresh water.</title>
        <authorList>
            <person name="Baek J.H."/>
            <person name="Lee J.K."/>
            <person name="Kim J.M."/>
            <person name="Jeon C.O."/>
        </authorList>
    </citation>
    <scope>NUCLEOTIDE SEQUENCE</scope>
    <source>
        <strain evidence="2">W38</strain>
    </source>
</reference>
<dbReference type="InterPro" id="IPR019268">
    <property type="entry name" value="DUF2278"/>
</dbReference>
<accession>A0ABY6BP81</accession>
<proteinExistence type="predicted"/>
<dbReference type="EMBL" id="CP104694">
    <property type="protein sequence ID" value="UXI70210.1"/>
    <property type="molecule type" value="Genomic_DNA"/>
</dbReference>
<keyword evidence="3" id="KW-1185">Reference proteome</keyword>